<comment type="pathway">
    <text evidence="12">Carbohydrate metabolism; D-ribose degradation; D-ribose 5-phosphate from beta-D-ribopyranose: step 2/2.</text>
</comment>
<keyword evidence="7 12" id="KW-0418">Kinase</keyword>
<name>A0A8J7DYH1_9CYAN</name>
<keyword evidence="6 12" id="KW-0547">Nucleotide-binding</keyword>
<feature type="binding site" evidence="12">
    <location>
        <position position="253"/>
    </location>
    <ligand>
        <name>substrate</name>
    </ligand>
</feature>
<comment type="subcellular location">
    <subcellularLocation>
        <location evidence="12">Cytoplasm</location>
    </subcellularLocation>
</comment>
<evidence type="ECO:0000256" key="11">
    <source>
        <dbReference type="ARBA" id="ARBA00023277"/>
    </source>
</evidence>
<dbReference type="EMBL" id="JADEWZ010000025">
    <property type="protein sequence ID" value="MBE9117470.1"/>
    <property type="molecule type" value="Genomic_DNA"/>
</dbReference>
<evidence type="ECO:0000256" key="9">
    <source>
        <dbReference type="ARBA" id="ARBA00022842"/>
    </source>
</evidence>
<evidence type="ECO:0000256" key="3">
    <source>
        <dbReference type="ARBA" id="ARBA00016943"/>
    </source>
</evidence>
<comment type="cofactor">
    <cofactor evidence="12">
        <name>Mg(2+)</name>
        <dbReference type="ChEBI" id="CHEBI:18420"/>
    </cofactor>
    <text evidence="12">Requires a divalent cation, most likely magnesium in vivo, as an electrophilic catalyst to aid phosphoryl group transfer. It is the chelate of the metal and the nucleotide that is the actual substrate.</text>
</comment>
<evidence type="ECO:0000256" key="4">
    <source>
        <dbReference type="ARBA" id="ARBA00022679"/>
    </source>
</evidence>
<dbReference type="Pfam" id="PF00294">
    <property type="entry name" value="PfkB"/>
    <property type="match status" value="1"/>
</dbReference>
<dbReference type="GO" id="GO:0004747">
    <property type="term" value="F:ribokinase activity"/>
    <property type="evidence" value="ECO:0007669"/>
    <property type="project" value="UniProtKB-UniRule"/>
</dbReference>
<evidence type="ECO:0000313" key="15">
    <source>
        <dbReference type="Proteomes" id="UP000654482"/>
    </source>
</evidence>
<dbReference type="HAMAP" id="MF_01987">
    <property type="entry name" value="Ribokinase"/>
    <property type="match status" value="1"/>
</dbReference>
<evidence type="ECO:0000256" key="7">
    <source>
        <dbReference type="ARBA" id="ARBA00022777"/>
    </source>
</evidence>
<keyword evidence="4 12" id="KW-0808">Transferase</keyword>
<dbReference type="Gene3D" id="3.40.1190.20">
    <property type="match status" value="1"/>
</dbReference>
<proteinExistence type="inferred from homology"/>
<evidence type="ECO:0000256" key="12">
    <source>
        <dbReference type="HAMAP-Rule" id="MF_01987"/>
    </source>
</evidence>
<keyword evidence="11 12" id="KW-0119">Carbohydrate metabolism</keyword>
<dbReference type="InterPro" id="IPR002139">
    <property type="entry name" value="Ribo/fructo_kinase"/>
</dbReference>
<dbReference type="UniPathway" id="UPA00916">
    <property type="reaction ID" value="UER00889"/>
</dbReference>
<keyword evidence="12" id="KW-0963">Cytoplasm</keyword>
<evidence type="ECO:0000313" key="14">
    <source>
        <dbReference type="EMBL" id="MBE9117470.1"/>
    </source>
</evidence>
<comment type="caution">
    <text evidence="14">The sequence shown here is derived from an EMBL/GenBank/DDBJ whole genome shotgun (WGS) entry which is preliminary data.</text>
</comment>
<dbReference type="RefSeq" id="WP_194030558.1">
    <property type="nucleotide sequence ID" value="NZ_JADEWZ010000025.1"/>
</dbReference>
<feature type="binding site" evidence="12">
    <location>
        <position position="283"/>
    </location>
    <ligand>
        <name>K(+)</name>
        <dbReference type="ChEBI" id="CHEBI:29103"/>
    </ligand>
</feature>
<comment type="similarity">
    <text evidence="12">Belongs to the carbohydrate kinase PfkB family. Ribokinase subfamily.</text>
</comment>
<feature type="binding site" evidence="12">
    <location>
        <position position="247"/>
    </location>
    <ligand>
        <name>K(+)</name>
        <dbReference type="ChEBI" id="CHEBI:29103"/>
    </ligand>
</feature>
<feature type="binding site" evidence="12">
    <location>
        <position position="249"/>
    </location>
    <ligand>
        <name>K(+)</name>
        <dbReference type="ChEBI" id="CHEBI:29103"/>
    </ligand>
</feature>
<dbReference type="InterPro" id="IPR011611">
    <property type="entry name" value="PfkB_dom"/>
</dbReference>
<sequence>MSILVFGSLNMDFVAQVPRMPVPGESVLGHNFVMAAGGKGANQAVAAARLGTKTAMVGRVGRDRAGEDLLAQLHAGGVNTEGIFIDEETHSGVALIAVDDRSENQIIVVPGANGRVNREDVARLTALLTPEVSALLLQLEIPLSAVQAATQTARESGITVILDPAPAPQDFPAELYPLIDIITPNEIEATQLVGFPVRDRATATQAAQTLVERGVGTAIVKLGDRGLVCTTSTDCHFISPYSVRAIDSVAAGDAFNGGFASARDRGLSLPEALKWGAACGALTTTQSGAQPALPHREAVERLLHSTQE</sequence>
<comment type="function">
    <text evidence="12">Catalyzes the phosphorylation of ribose at O-5 in a reaction requiring ATP and magnesium. The resulting D-ribose-5-phosphate can then be used either for sythesis of nucleotides, histidine, and tryptophan, or as a component of the pentose phosphate pathway.</text>
</comment>
<dbReference type="SUPFAM" id="SSF53613">
    <property type="entry name" value="Ribokinase-like"/>
    <property type="match status" value="1"/>
</dbReference>
<dbReference type="PROSITE" id="PS00584">
    <property type="entry name" value="PFKB_KINASES_2"/>
    <property type="match status" value="1"/>
</dbReference>
<accession>A0A8J7DYH1</accession>
<keyword evidence="15" id="KW-1185">Reference proteome</keyword>
<feature type="binding site" evidence="12">
    <location>
        <position position="140"/>
    </location>
    <ligand>
        <name>substrate</name>
    </ligand>
</feature>
<dbReference type="InterPro" id="IPR002173">
    <property type="entry name" value="Carboh/pur_kinase_PfkB_CS"/>
</dbReference>
<organism evidence="14 15">
    <name type="scientific">Lusitaniella coriacea LEGE 07157</name>
    <dbReference type="NCBI Taxonomy" id="945747"/>
    <lineage>
        <taxon>Bacteria</taxon>
        <taxon>Bacillati</taxon>
        <taxon>Cyanobacteriota</taxon>
        <taxon>Cyanophyceae</taxon>
        <taxon>Spirulinales</taxon>
        <taxon>Lusitaniellaceae</taxon>
        <taxon>Lusitaniella</taxon>
    </lineage>
</organism>
<feature type="active site" description="Proton acceptor" evidence="12">
    <location>
        <position position="253"/>
    </location>
</feature>
<keyword evidence="9 12" id="KW-0460">Magnesium</keyword>
<feature type="binding site" evidence="12">
    <location>
        <begin position="221"/>
        <end position="226"/>
    </location>
    <ligand>
        <name>ATP</name>
        <dbReference type="ChEBI" id="CHEBI:30616"/>
    </ligand>
</feature>
<dbReference type="NCBIfam" id="TIGR02152">
    <property type="entry name" value="D_ribokin_bact"/>
    <property type="match status" value="1"/>
</dbReference>
<evidence type="ECO:0000256" key="2">
    <source>
        <dbReference type="ARBA" id="ARBA00012035"/>
    </source>
</evidence>
<feature type="binding site" evidence="12">
    <location>
        <position position="286"/>
    </location>
    <ligand>
        <name>K(+)</name>
        <dbReference type="ChEBI" id="CHEBI:29103"/>
    </ligand>
</feature>
<keyword evidence="5 12" id="KW-0479">Metal-binding</keyword>
<gene>
    <name evidence="12 14" type="primary">rbsK</name>
    <name evidence="14" type="ORF">IQ249_16335</name>
</gene>
<feature type="binding site" evidence="12">
    <location>
        <begin position="10"/>
        <end position="12"/>
    </location>
    <ligand>
        <name>substrate</name>
    </ligand>
</feature>
<dbReference type="GO" id="GO:0019303">
    <property type="term" value="P:D-ribose catabolic process"/>
    <property type="evidence" value="ECO:0007669"/>
    <property type="project" value="UniProtKB-UniRule"/>
</dbReference>
<dbReference type="GO" id="GO:0005524">
    <property type="term" value="F:ATP binding"/>
    <property type="evidence" value="ECO:0007669"/>
    <property type="project" value="UniProtKB-UniRule"/>
</dbReference>
<dbReference type="InterPro" id="IPR029056">
    <property type="entry name" value="Ribokinase-like"/>
</dbReference>
<dbReference type="GO" id="GO:0046872">
    <property type="term" value="F:metal ion binding"/>
    <property type="evidence" value="ECO:0007669"/>
    <property type="project" value="UniProtKB-KW"/>
</dbReference>
<keyword evidence="8 12" id="KW-0067">ATP-binding</keyword>
<dbReference type="EC" id="2.7.1.15" evidence="2 12"/>
<dbReference type="AlphaFoldDB" id="A0A8J7DYH1"/>
<evidence type="ECO:0000256" key="5">
    <source>
        <dbReference type="ARBA" id="ARBA00022723"/>
    </source>
</evidence>
<comment type="catalytic activity">
    <reaction evidence="12">
        <text>D-ribose + ATP = D-ribose 5-phosphate + ADP + H(+)</text>
        <dbReference type="Rhea" id="RHEA:13697"/>
        <dbReference type="ChEBI" id="CHEBI:15378"/>
        <dbReference type="ChEBI" id="CHEBI:30616"/>
        <dbReference type="ChEBI" id="CHEBI:47013"/>
        <dbReference type="ChEBI" id="CHEBI:78346"/>
        <dbReference type="ChEBI" id="CHEBI:456216"/>
        <dbReference type="EC" id="2.7.1.15"/>
    </reaction>
</comment>
<dbReference type="PRINTS" id="PR00990">
    <property type="entry name" value="RIBOKINASE"/>
</dbReference>
<feature type="binding site" evidence="12">
    <location>
        <position position="185"/>
    </location>
    <ligand>
        <name>ATP</name>
        <dbReference type="ChEBI" id="CHEBI:30616"/>
    </ligand>
</feature>
<evidence type="ECO:0000256" key="10">
    <source>
        <dbReference type="ARBA" id="ARBA00022958"/>
    </source>
</evidence>
<comment type="activity regulation">
    <text evidence="12">Activated by a monovalent cation that binds near, but not in, the active site. The most likely occupant of the site in vivo is potassium. Ion binding induces a conformational change that may alter substrate affinity.</text>
</comment>
<comment type="caution">
    <text evidence="12">Lacks conserved residue(s) required for the propagation of feature annotation.</text>
</comment>
<evidence type="ECO:0000256" key="6">
    <source>
        <dbReference type="ARBA" id="ARBA00022741"/>
    </source>
</evidence>
<keyword evidence="10 12" id="KW-0630">Potassium</keyword>
<feature type="binding site" evidence="12">
    <location>
        <begin position="38"/>
        <end position="42"/>
    </location>
    <ligand>
        <name>substrate</name>
    </ligand>
</feature>
<feature type="binding site" evidence="12">
    <location>
        <begin position="252"/>
        <end position="253"/>
    </location>
    <ligand>
        <name>ATP</name>
        <dbReference type="ChEBI" id="CHEBI:30616"/>
    </ligand>
</feature>
<dbReference type="PANTHER" id="PTHR10584:SF166">
    <property type="entry name" value="RIBOKINASE"/>
    <property type="match status" value="1"/>
</dbReference>
<dbReference type="PANTHER" id="PTHR10584">
    <property type="entry name" value="SUGAR KINASE"/>
    <property type="match status" value="1"/>
</dbReference>
<evidence type="ECO:0000256" key="8">
    <source>
        <dbReference type="ARBA" id="ARBA00022840"/>
    </source>
</evidence>
<dbReference type="CDD" id="cd01174">
    <property type="entry name" value="ribokinase"/>
    <property type="match status" value="1"/>
</dbReference>
<feature type="domain" description="Carbohydrate kinase PfkB" evidence="13">
    <location>
        <begin position="2"/>
        <end position="295"/>
    </location>
</feature>
<dbReference type="GO" id="GO:0005829">
    <property type="term" value="C:cytosol"/>
    <property type="evidence" value="ECO:0007669"/>
    <property type="project" value="TreeGrafter"/>
</dbReference>
<dbReference type="Proteomes" id="UP000654482">
    <property type="component" value="Unassembled WGS sequence"/>
</dbReference>
<protein>
    <recommendedName>
        <fullName evidence="3 12">Ribokinase</fullName>
        <shortName evidence="12">RK</shortName>
        <ecNumber evidence="2 12">2.7.1.15</ecNumber>
    </recommendedName>
</protein>
<dbReference type="InterPro" id="IPR011877">
    <property type="entry name" value="Ribokinase"/>
</dbReference>
<comment type="subunit">
    <text evidence="12">Homodimer.</text>
</comment>
<evidence type="ECO:0000259" key="13">
    <source>
        <dbReference type="Pfam" id="PF00294"/>
    </source>
</evidence>
<comment type="similarity">
    <text evidence="1">Belongs to the carbohydrate kinase pfkB family.</text>
</comment>
<evidence type="ECO:0000256" key="1">
    <source>
        <dbReference type="ARBA" id="ARBA00005380"/>
    </source>
</evidence>
<reference evidence="14" key="1">
    <citation type="submission" date="2020-10" db="EMBL/GenBank/DDBJ databases">
        <authorList>
            <person name="Castelo-Branco R."/>
            <person name="Eusebio N."/>
            <person name="Adriana R."/>
            <person name="Vieira A."/>
            <person name="Brugerolle De Fraissinette N."/>
            <person name="Rezende De Castro R."/>
            <person name="Schneider M.P."/>
            <person name="Vasconcelos V."/>
            <person name="Leao P.N."/>
        </authorList>
    </citation>
    <scope>NUCLEOTIDE SEQUENCE</scope>
    <source>
        <strain evidence="14">LEGE 07157</strain>
    </source>
</reference>
<feature type="binding site" evidence="12">
    <location>
        <position position="288"/>
    </location>
    <ligand>
        <name>K(+)</name>
        <dbReference type="ChEBI" id="CHEBI:29103"/>
    </ligand>
</feature>